<dbReference type="EMBL" id="CM035438">
    <property type="protein sequence ID" value="KAH7285560.1"/>
    <property type="molecule type" value="Genomic_DNA"/>
</dbReference>
<dbReference type="PANTHER" id="PTHR47946">
    <property type="entry name" value="CYTOCHROME P450 78A7-RELATED"/>
    <property type="match status" value="1"/>
</dbReference>
<evidence type="ECO:0000256" key="5">
    <source>
        <dbReference type="ARBA" id="ARBA00023002"/>
    </source>
</evidence>
<keyword evidence="5 9" id="KW-0560">Oxidoreductase</keyword>
<keyword evidence="6 8" id="KW-0408">Iron</keyword>
<dbReference type="InterPro" id="IPR036396">
    <property type="entry name" value="Cyt_P450_sf"/>
</dbReference>
<evidence type="ECO:0000256" key="1">
    <source>
        <dbReference type="ARBA" id="ARBA00001971"/>
    </source>
</evidence>
<reference evidence="11" key="1">
    <citation type="submission" date="2021-08" db="EMBL/GenBank/DDBJ databases">
        <title>WGS assembly of Ceratopteris richardii.</title>
        <authorList>
            <person name="Marchant D.B."/>
            <person name="Chen G."/>
            <person name="Jenkins J."/>
            <person name="Shu S."/>
            <person name="Leebens-Mack J."/>
            <person name="Grimwood J."/>
            <person name="Schmutz J."/>
            <person name="Soltis P."/>
            <person name="Soltis D."/>
            <person name="Chen Z.-H."/>
        </authorList>
    </citation>
    <scope>NUCLEOTIDE SEQUENCE</scope>
    <source>
        <strain evidence="11">Whitten #5841</strain>
        <tissue evidence="11">Leaf</tissue>
    </source>
</reference>
<dbReference type="AlphaFoldDB" id="A0A8T2QPS5"/>
<dbReference type="Pfam" id="PF00067">
    <property type="entry name" value="p450"/>
    <property type="match status" value="1"/>
</dbReference>
<dbReference type="InterPro" id="IPR001128">
    <property type="entry name" value="Cyt_P450"/>
</dbReference>
<evidence type="ECO:0000256" key="10">
    <source>
        <dbReference type="SAM" id="Phobius"/>
    </source>
</evidence>
<keyword evidence="7 9" id="KW-0503">Monooxygenase</keyword>
<dbReference type="InterPro" id="IPR051996">
    <property type="entry name" value="Cytochrome_P450_78A"/>
</dbReference>
<proteinExistence type="inferred from homology"/>
<dbReference type="PRINTS" id="PR00385">
    <property type="entry name" value="P450"/>
</dbReference>
<dbReference type="OrthoDB" id="1470350at2759"/>
<gene>
    <name evidence="11" type="ORF">KP509_33G033600</name>
</gene>
<dbReference type="OMA" id="CESEQEM"/>
<keyword evidence="12" id="KW-1185">Reference proteome</keyword>
<evidence type="ECO:0000313" key="11">
    <source>
        <dbReference type="EMBL" id="KAH7285560.1"/>
    </source>
</evidence>
<keyword evidence="10" id="KW-1133">Transmembrane helix</keyword>
<comment type="caution">
    <text evidence="11">The sequence shown here is derived from an EMBL/GenBank/DDBJ whole genome shotgun (WGS) entry which is preliminary data.</text>
</comment>
<sequence>MDYFSMIPRAVVSSSLFHSTSPDHGTLMLRMLSLCSSSSAISGQNMSMLAVSLLFLVMGTWVLVGLLAWGHPGGFAWGLHSLRVRSCSSKPADTTQSPSLIPGPRGLPFFGSLLAFTGNRGKCAHRVLAALAAAYKARPLMAFSLGSTRVVVSSDPCVARQILCNAAFTERPLTTSARRLLFGRSIGFSPSGDRWRNLRRICAAHLFNPRRIAAHERIRQLDCTAMLDAMAQSLKRGSVLHVRPYLQHAALNNIMETVFGKRFEFADMNANGAGEAAEVQKMVREGFELLGAFNFSDHLPSAFDVIDALRVRQRCDNLVPKVFAYVQAIIAEHRCRRQAKLGTSSLETDNLSRSAHKNDDGDFVDALLALEAEEKLTDSDMVSILWEMVFRGTDTMAILTEWILAELVLHSDVQAKLYAEIREVVREEGDIRDSDARQMPYLQAVVQEGLRMHLPGPLLSWARVAVHDTEVAGHLIPEGTTAMVNMWAITHDKTIWEDPETFMPERFLSKGEREVATMIGGGVDLRLAPFGAGARACPGKALAMATVSLWLARIVQCFQITQHPLHPVQLTEVLKLSCEMEVPLVACFIPRR</sequence>
<protein>
    <recommendedName>
        <fullName evidence="13">Cytochrome P450</fullName>
    </recommendedName>
</protein>
<keyword evidence="3 8" id="KW-0349">Heme</keyword>
<evidence type="ECO:0000256" key="8">
    <source>
        <dbReference type="PIRSR" id="PIRSR602401-1"/>
    </source>
</evidence>
<feature type="binding site" description="axial binding residue" evidence="8">
    <location>
        <position position="537"/>
    </location>
    <ligand>
        <name>heme</name>
        <dbReference type="ChEBI" id="CHEBI:30413"/>
    </ligand>
    <ligandPart>
        <name>Fe</name>
        <dbReference type="ChEBI" id="CHEBI:18248"/>
    </ligandPart>
</feature>
<keyword evidence="10" id="KW-0472">Membrane</keyword>
<comment type="cofactor">
    <cofactor evidence="1 8">
        <name>heme</name>
        <dbReference type="ChEBI" id="CHEBI:30413"/>
    </cofactor>
</comment>
<evidence type="ECO:0000313" key="12">
    <source>
        <dbReference type="Proteomes" id="UP000825935"/>
    </source>
</evidence>
<evidence type="ECO:0000256" key="6">
    <source>
        <dbReference type="ARBA" id="ARBA00023004"/>
    </source>
</evidence>
<evidence type="ECO:0000256" key="7">
    <source>
        <dbReference type="ARBA" id="ARBA00023033"/>
    </source>
</evidence>
<feature type="transmembrane region" description="Helical" evidence="10">
    <location>
        <begin position="46"/>
        <end position="69"/>
    </location>
</feature>
<keyword evidence="4 8" id="KW-0479">Metal-binding</keyword>
<dbReference type="SUPFAM" id="SSF48264">
    <property type="entry name" value="Cytochrome P450"/>
    <property type="match status" value="1"/>
</dbReference>
<comment type="similarity">
    <text evidence="2 9">Belongs to the cytochrome P450 family.</text>
</comment>
<evidence type="ECO:0000256" key="3">
    <source>
        <dbReference type="ARBA" id="ARBA00022617"/>
    </source>
</evidence>
<evidence type="ECO:0000256" key="4">
    <source>
        <dbReference type="ARBA" id="ARBA00022723"/>
    </source>
</evidence>
<evidence type="ECO:0008006" key="13">
    <source>
        <dbReference type="Google" id="ProtNLM"/>
    </source>
</evidence>
<dbReference type="Proteomes" id="UP000825935">
    <property type="component" value="Chromosome 33"/>
</dbReference>
<dbReference type="GO" id="GO:0005506">
    <property type="term" value="F:iron ion binding"/>
    <property type="evidence" value="ECO:0007669"/>
    <property type="project" value="InterPro"/>
</dbReference>
<evidence type="ECO:0000256" key="9">
    <source>
        <dbReference type="RuleBase" id="RU000461"/>
    </source>
</evidence>
<dbReference type="Gene3D" id="1.10.630.10">
    <property type="entry name" value="Cytochrome P450"/>
    <property type="match status" value="1"/>
</dbReference>
<keyword evidence="10" id="KW-0812">Transmembrane</keyword>
<accession>A0A8T2QPS5</accession>
<dbReference type="GO" id="GO:0004497">
    <property type="term" value="F:monooxygenase activity"/>
    <property type="evidence" value="ECO:0007669"/>
    <property type="project" value="UniProtKB-KW"/>
</dbReference>
<dbReference type="PROSITE" id="PS00086">
    <property type="entry name" value="CYTOCHROME_P450"/>
    <property type="match status" value="1"/>
</dbReference>
<evidence type="ECO:0000256" key="2">
    <source>
        <dbReference type="ARBA" id="ARBA00010617"/>
    </source>
</evidence>
<dbReference type="GO" id="GO:0016705">
    <property type="term" value="F:oxidoreductase activity, acting on paired donors, with incorporation or reduction of molecular oxygen"/>
    <property type="evidence" value="ECO:0007669"/>
    <property type="project" value="InterPro"/>
</dbReference>
<dbReference type="PRINTS" id="PR00463">
    <property type="entry name" value="EP450I"/>
</dbReference>
<dbReference type="FunFam" id="1.10.630.10:FF:000016">
    <property type="entry name" value="Cytochrome P450 78A5"/>
    <property type="match status" value="1"/>
</dbReference>
<dbReference type="PANTHER" id="PTHR47946:SF6">
    <property type="entry name" value="CYTOCHROME P450 78A7"/>
    <property type="match status" value="1"/>
</dbReference>
<name>A0A8T2QPS5_CERRI</name>
<dbReference type="GO" id="GO:0020037">
    <property type="term" value="F:heme binding"/>
    <property type="evidence" value="ECO:0007669"/>
    <property type="project" value="InterPro"/>
</dbReference>
<dbReference type="InterPro" id="IPR017972">
    <property type="entry name" value="Cyt_P450_CS"/>
</dbReference>
<dbReference type="InterPro" id="IPR002401">
    <property type="entry name" value="Cyt_P450_E_grp-I"/>
</dbReference>
<organism evidence="11 12">
    <name type="scientific">Ceratopteris richardii</name>
    <name type="common">Triangle waterfern</name>
    <dbReference type="NCBI Taxonomy" id="49495"/>
    <lineage>
        <taxon>Eukaryota</taxon>
        <taxon>Viridiplantae</taxon>
        <taxon>Streptophyta</taxon>
        <taxon>Embryophyta</taxon>
        <taxon>Tracheophyta</taxon>
        <taxon>Polypodiopsida</taxon>
        <taxon>Polypodiidae</taxon>
        <taxon>Polypodiales</taxon>
        <taxon>Pteridineae</taxon>
        <taxon>Pteridaceae</taxon>
        <taxon>Parkerioideae</taxon>
        <taxon>Ceratopteris</taxon>
    </lineage>
</organism>